<sequence length="103" mass="12174">MARRIHVDQILDSCAMHCPDLQRLEIQWDSETVRYSENSSKFIDHLRIKCPKLLSFVLPDGPYYEGTKSNFERAERSTVVRTTNMYKTSIISALHFYNELRFN</sequence>
<evidence type="ECO:0000313" key="1">
    <source>
        <dbReference type="EMBL" id="CAF1007162.1"/>
    </source>
</evidence>
<accession>A0A814H847</accession>
<evidence type="ECO:0000313" key="2">
    <source>
        <dbReference type="Proteomes" id="UP000663828"/>
    </source>
</evidence>
<reference evidence="1" key="1">
    <citation type="submission" date="2021-02" db="EMBL/GenBank/DDBJ databases">
        <authorList>
            <person name="Nowell W R."/>
        </authorList>
    </citation>
    <scope>NUCLEOTIDE SEQUENCE</scope>
</reference>
<keyword evidence="2" id="KW-1185">Reference proteome</keyword>
<dbReference type="AlphaFoldDB" id="A0A814H847"/>
<dbReference type="EMBL" id="CAJNOR010000786">
    <property type="protein sequence ID" value="CAF1007162.1"/>
    <property type="molecule type" value="Genomic_DNA"/>
</dbReference>
<proteinExistence type="predicted"/>
<organism evidence="1 2">
    <name type="scientific">Adineta ricciae</name>
    <name type="common">Rotifer</name>
    <dbReference type="NCBI Taxonomy" id="249248"/>
    <lineage>
        <taxon>Eukaryota</taxon>
        <taxon>Metazoa</taxon>
        <taxon>Spiralia</taxon>
        <taxon>Gnathifera</taxon>
        <taxon>Rotifera</taxon>
        <taxon>Eurotatoria</taxon>
        <taxon>Bdelloidea</taxon>
        <taxon>Adinetida</taxon>
        <taxon>Adinetidae</taxon>
        <taxon>Adineta</taxon>
    </lineage>
</organism>
<gene>
    <name evidence="1" type="ORF">XAT740_LOCUS13525</name>
</gene>
<protein>
    <submittedName>
        <fullName evidence="1">Uncharacterized protein</fullName>
    </submittedName>
</protein>
<dbReference type="Proteomes" id="UP000663828">
    <property type="component" value="Unassembled WGS sequence"/>
</dbReference>
<name>A0A814H847_ADIRI</name>
<comment type="caution">
    <text evidence="1">The sequence shown here is derived from an EMBL/GenBank/DDBJ whole genome shotgun (WGS) entry which is preliminary data.</text>
</comment>